<accession>A0A1G2D020</accession>
<proteinExistence type="predicted"/>
<dbReference type="AlphaFoldDB" id="A0A1G2D020"/>
<organism evidence="1 2">
    <name type="scientific">Candidatus Lloydbacteria bacterium RIFCSPHIGHO2_01_FULL_49_22</name>
    <dbReference type="NCBI Taxonomy" id="1798658"/>
    <lineage>
        <taxon>Bacteria</taxon>
        <taxon>Candidatus Lloydiibacteriota</taxon>
    </lineage>
</organism>
<evidence type="ECO:0000313" key="2">
    <source>
        <dbReference type="Proteomes" id="UP000177122"/>
    </source>
</evidence>
<evidence type="ECO:0000313" key="1">
    <source>
        <dbReference type="EMBL" id="OGZ06241.1"/>
    </source>
</evidence>
<dbReference type="EMBL" id="MHLI01000004">
    <property type="protein sequence ID" value="OGZ06241.1"/>
    <property type="molecule type" value="Genomic_DNA"/>
</dbReference>
<name>A0A1G2D020_9BACT</name>
<gene>
    <name evidence="1" type="ORF">A2845_00340</name>
</gene>
<sequence>MPKKEKIGSDGYSEEIYDAKRNELEELGIAYQPPSPERNSDEEWKSLNDEVSHEAKKIIATLDRLSANAKRLAEKDELHREYLGLVPRVEEAREEIKKTLAEVSDTASFGVVREAGEVLRMGDELEDVLQSESPVQPRSLVRMLIEEFLNAKKYVLGKLRKWLGLQHRYGDPLPPA</sequence>
<protein>
    <submittedName>
        <fullName evidence="1">Uncharacterized protein</fullName>
    </submittedName>
</protein>
<reference evidence="1 2" key="1">
    <citation type="journal article" date="2016" name="Nat. Commun.">
        <title>Thousands of microbial genomes shed light on interconnected biogeochemical processes in an aquifer system.</title>
        <authorList>
            <person name="Anantharaman K."/>
            <person name="Brown C.T."/>
            <person name="Hug L.A."/>
            <person name="Sharon I."/>
            <person name="Castelle C.J."/>
            <person name="Probst A.J."/>
            <person name="Thomas B.C."/>
            <person name="Singh A."/>
            <person name="Wilkins M.J."/>
            <person name="Karaoz U."/>
            <person name="Brodie E.L."/>
            <person name="Williams K.H."/>
            <person name="Hubbard S.S."/>
            <person name="Banfield J.F."/>
        </authorList>
    </citation>
    <scope>NUCLEOTIDE SEQUENCE [LARGE SCALE GENOMIC DNA]</scope>
</reference>
<dbReference type="Proteomes" id="UP000177122">
    <property type="component" value="Unassembled WGS sequence"/>
</dbReference>
<comment type="caution">
    <text evidence="1">The sequence shown here is derived from an EMBL/GenBank/DDBJ whole genome shotgun (WGS) entry which is preliminary data.</text>
</comment>